<dbReference type="PROSITE" id="PS50928">
    <property type="entry name" value="ABC_TM1"/>
    <property type="match status" value="1"/>
</dbReference>
<keyword evidence="2 6" id="KW-0813">Transport</keyword>
<dbReference type="GO" id="GO:0005886">
    <property type="term" value="C:plasma membrane"/>
    <property type="evidence" value="ECO:0007669"/>
    <property type="project" value="UniProtKB-SubCell"/>
</dbReference>
<evidence type="ECO:0000256" key="2">
    <source>
        <dbReference type="ARBA" id="ARBA00022448"/>
    </source>
</evidence>
<evidence type="ECO:0000313" key="9">
    <source>
        <dbReference type="Proteomes" id="UP000032247"/>
    </source>
</evidence>
<comment type="subcellular location">
    <subcellularLocation>
        <location evidence="6">Cell membrane</location>
        <topology evidence="6">Multi-pass membrane protein</topology>
    </subcellularLocation>
    <subcellularLocation>
        <location evidence="1">Membrane</location>
        <topology evidence="1">Multi-pass membrane protein</topology>
    </subcellularLocation>
</comment>
<reference evidence="8 9" key="1">
    <citation type="submission" date="2014-12" db="EMBL/GenBank/DDBJ databases">
        <title>Comparative genome analysis of Bacillus coagulans HM-08, Clostridium butyricum HM-68, Bacillus subtilis HM-66 and Bacillus licheniformis BL-09.</title>
        <authorList>
            <person name="Zhang H."/>
        </authorList>
    </citation>
    <scope>NUCLEOTIDE SEQUENCE [LARGE SCALE GENOMIC DNA]</scope>
    <source>
        <strain evidence="8 9">HM-66</strain>
    </source>
</reference>
<dbReference type="Proteomes" id="UP000032247">
    <property type="component" value="Unassembled WGS sequence"/>
</dbReference>
<dbReference type="Gene3D" id="1.10.3720.10">
    <property type="entry name" value="MetI-like"/>
    <property type="match status" value="1"/>
</dbReference>
<gene>
    <name evidence="8" type="ORF">SC09_Contig25orf00242</name>
</gene>
<dbReference type="InterPro" id="IPR035906">
    <property type="entry name" value="MetI-like_sf"/>
</dbReference>
<accession>A0A0D1KNK5</accession>
<dbReference type="CDD" id="cd06261">
    <property type="entry name" value="TM_PBP2"/>
    <property type="match status" value="1"/>
</dbReference>
<evidence type="ECO:0000259" key="7">
    <source>
        <dbReference type="PROSITE" id="PS50928"/>
    </source>
</evidence>
<dbReference type="PATRIC" id="fig|1423.173.peg.2605"/>
<feature type="transmembrane region" description="Helical" evidence="6">
    <location>
        <begin position="283"/>
        <end position="309"/>
    </location>
</feature>
<feature type="transmembrane region" description="Helical" evidence="6">
    <location>
        <begin position="30"/>
        <end position="57"/>
    </location>
</feature>
<feature type="domain" description="ABC transmembrane type-1" evidence="7">
    <location>
        <begin position="90"/>
        <end position="305"/>
    </location>
</feature>
<evidence type="ECO:0000256" key="6">
    <source>
        <dbReference type="RuleBase" id="RU363032"/>
    </source>
</evidence>
<sequence>METVPKKGDAPVLTSGKGISWMAALKRDKWLYLLLIPGLLYFLIFKYLPMWGVLIAFKDYSPYLGFWKSEWVGFDYFKDFFMNPDFFRLLRNTLMLASLDLLFAFPAPLILALLLNEVRKAVYKRCIQTFIYVPHFVSWTIVVSITFVFFTVDTGVINKMIMSLTGEQISFLSDADWFRPMIVMQSIWKETGWGTILFLAALATVDQEQYEAAIMDGAGRFRRMWHITLPAIRSTIIVLLIIRIGSFLNLGFEQVYLMTNSLNRSVADIFDTYVYMMGITQGAYSYSTAVGLFKSVVGIILIFGANYIAKKFDQEGLF</sequence>
<dbReference type="PANTHER" id="PTHR43496:SF1">
    <property type="entry name" value="POLYGALACTURONAN_RHAMNOGALACTURONAN TRANSPORT SYSTEM PERMEASE PROTEIN YTEP"/>
    <property type="match status" value="1"/>
</dbReference>
<feature type="transmembrane region" description="Helical" evidence="6">
    <location>
        <begin position="94"/>
        <end position="115"/>
    </location>
</feature>
<keyword evidence="4 6" id="KW-1133">Transmembrane helix</keyword>
<dbReference type="EMBL" id="JXBC01000004">
    <property type="protein sequence ID" value="KIU10495.1"/>
    <property type="molecule type" value="Genomic_DNA"/>
</dbReference>
<dbReference type="PANTHER" id="PTHR43496">
    <property type="entry name" value="PROTEIN LPLB"/>
    <property type="match status" value="1"/>
</dbReference>
<comment type="similarity">
    <text evidence="6">Belongs to the binding-protein-dependent transport system permease family.</text>
</comment>
<proteinExistence type="inferred from homology"/>
<evidence type="ECO:0000256" key="3">
    <source>
        <dbReference type="ARBA" id="ARBA00022692"/>
    </source>
</evidence>
<dbReference type="SUPFAM" id="SSF161098">
    <property type="entry name" value="MetI-like"/>
    <property type="match status" value="1"/>
</dbReference>
<evidence type="ECO:0000313" key="8">
    <source>
        <dbReference type="EMBL" id="KIU10495.1"/>
    </source>
</evidence>
<feature type="transmembrane region" description="Helical" evidence="6">
    <location>
        <begin position="177"/>
        <end position="203"/>
    </location>
</feature>
<evidence type="ECO:0000256" key="4">
    <source>
        <dbReference type="ARBA" id="ARBA00022989"/>
    </source>
</evidence>
<keyword evidence="3 6" id="KW-0812">Transmembrane</keyword>
<keyword evidence="5 6" id="KW-0472">Membrane</keyword>
<feature type="transmembrane region" description="Helical" evidence="6">
    <location>
        <begin position="136"/>
        <end position="157"/>
    </location>
</feature>
<dbReference type="GO" id="GO:0055085">
    <property type="term" value="P:transmembrane transport"/>
    <property type="evidence" value="ECO:0007669"/>
    <property type="project" value="InterPro"/>
</dbReference>
<organism evidence="8 9">
    <name type="scientific">Bacillus subtilis</name>
    <dbReference type="NCBI Taxonomy" id="1423"/>
    <lineage>
        <taxon>Bacteria</taxon>
        <taxon>Bacillati</taxon>
        <taxon>Bacillota</taxon>
        <taxon>Bacilli</taxon>
        <taxon>Bacillales</taxon>
        <taxon>Bacillaceae</taxon>
        <taxon>Bacillus</taxon>
    </lineage>
</organism>
<feature type="transmembrane region" description="Helical" evidence="6">
    <location>
        <begin position="224"/>
        <end position="248"/>
    </location>
</feature>
<evidence type="ECO:0000256" key="1">
    <source>
        <dbReference type="ARBA" id="ARBA00004141"/>
    </source>
</evidence>
<comment type="caution">
    <text evidence="8">The sequence shown here is derived from an EMBL/GenBank/DDBJ whole genome shotgun (WGS) entry which is preliminary data.</text>
</comment>
<dbReference type="AlphaFoldDB" id="A0A0D1KNK5"/>
<name>A0A0D1KNK5_BACIU</name>
<dbReference type="Pfam" id="PF00528">
    <property type="entry name" value="BPD_transp_1"/>
    <property type="match status" value="1"/>
</dbReference>
<protein>
    <submittedName>
        <fullName evidence="8">ABC transporter permease</fullName>
    </submittedName>
</protein>
<evidence type="ECO:0000256" key="5">
    <source>
        <dbReference type="ARBA" id="ARBA00023136"/>
    </source>
</evidence>
<dbReference type="InterPro" id="IPR000515">
    <property type="entry name" value="MetI-like"/>
</dbReference>
<dbReference type="STRING" id="483913.AN935_03740"/>